<dbReference type="OrthoDB" id="581789at2"/>
<accession>A0A4U1INY0</accession>
<dbReference type="AlphaFoldDB" id="A0A4U1INY0"/>
<dbReference type="EMBL" id="SSMQ01000092">
    <property type="protein sequence ID" value="TKC95846.1"/>
    <property type="molecule type" value="Genomic_DNA"/>
</dbReference>
<reference evidence="1 2" key="1">
    <citation type="submission" date="2019-04" db="EMBL/GenBank/DDBJ databases">
        <authorList>
            <person name="Li Y."/>
            <person name="Wang J."/>
        </authorList>
    </citation>
    <scope>NUCLEOTIDE SEQUENCE [LARGE SCALE GENOMIC DNA]</scope>
    <source>
        <strain evidence="1 2">DSM 14668</strain>
    </source>
</reference>
<sequence length="228" mass="24432">MASELRCHAIVVRSHGVGEVLPWPHWRGALFSEEARADFVPPSSPTHPYRREEGFRTITLTGAMDPLEVGTVMAAIAMYGFGTDDELEPTAEAVARRLLSEEKVVVAGGIEITCGGALVLAPECCTGLESWRAWITFAEGGPPPWGGHDPTPYIARLDTGLLALGYHEKKEAAIEVAPAVLRAALAEVEAEVAGFAALLERWAETYVPTMAAALFDKLASDLSLRAPP</sequence>
<gene>
    <name evidence="1" type="ORF">E8A74_46280</name>
</gene>
<proteinExistence type="predicted"/>
<evidence type="ECO:0000313" key="1">
    <source>
        <dbReference type="EMBL" id="TKC95846.1"/>
    </source>
</evidence>
<comment type="caution">
    <text evidence="1">The sequence shown here is derived from an EMBL/GenBank/DDBJ whole genome shotgun (WGS) entry which is preliminary data.</text>
</comment>
<keyword evidence="2" id="KW-1185">Reference proteome</keyword>
<dbReference type="RefSeq" id="WP_136935586.1">
    <property type="nucleotide sequence ID" value="NZ_SSMQ01000092.1"/>
</dbReference>
<protein>
    <submittedName>
        <fullName evidence="1">Uncharacterized protein</fullName>
    </submittedName>
</protein>
<dbReference type="Proteomes" id="UP000309215">
    <property type="component" value="Unassembled WGS sequence"/>
</dbReference>
<evidence type="ECO:0000313" key="2">
    <source>
        <dbReference type="Proteomes" id="UP000309215"/>
    </source>
</evidence>
<organism evidence="1 2">
    <name type="scientific">Polyangium fumosum</name>
    <dbReference type="NCBI Taxonomy" id="889272"/>
    <lineage>
        <taxon>Bacteria</taxon>
        <taxon>Pseudomonadati</taxon>
        <taxon>Myxococcota</taxon>
        <taxon>Polyangia</taxon>
        <taxon>Polyangiales</taxon>
        <taxon>Polyangiaceae</taxon>
        <taxon>Polyangium</taxon>
    </lineage>
</organism>
<name>A0A4U1INY0_9BACT</name>